<protein>
    <submittedName>
        <fullName evidence="2">IS3 family transposase</fullName>
    </submittedName>
</protein>
<dbReference type="InterPro" id="IPR050900">
    <property type="entry name" value="Transposase_IS3/IS150/IS904"/>
</dbReference>
<dbReference type="Proteomes" id="UP000308978">
    <property type="component" value="Unassembled WGS sequence"/>
</dbReference>
<dbReference type="InterPro" id="IPR048020">
    <property type="entry name" value="Transpos_IS3"/>
</dbReference>
<accession>A0A4S4G1Z4</accession>
<dbReference type="GO" id="GO:0003676">
    <property type="term" value="F:nucleic acid binding"/>
    <property type="evidence" value="ECO:0007669"/>
    <property type="project" value="InterPro"/>
</dbReference>
<dbReference type="Gene3D" id="3.30.420.10">
    <property type="entry name" value="Ribonuclease H-like superfamily/Ribonuclease H"/>
    <property type="match status" value="1"/>
</dbReference>
<gene>
    <name evidence="2" type="ORF">E5986_07095</name>
</gene>
<dbReference type="Pfam" id="PF00665">
    <property type="entry name" value="rve"/>
    <property type="match status" value="1"/>
</dbReference>
<dbReference type="AlphaFoldDB" id="A0A4S4G1Z4"/>
<comment type="caution">
    <text evidence="2">The sequence shown here is derived from an EMBL/GenBank/DDBJ whole genome shotgun (WGS) entry which is preliminary data.</text>
</comment>
<dbReference type="GO" id="GO:0015074">
    <property type="term" value="P:DNA integration"/>
    <property type="evidence" value="ECO:0007669"/>
    <property type="project" value="InterPro"/>
</dbReference>
<evidence type="ECO:0000313" key="2">
    <source>
        <dbReference type="EMBL" id="THG37213.1"/>
    </source>
</evidence>
<organism evidence="2 3">
    <name type="scientific">Adlercreutzia caecimuris</name>
    <dbReference type="NCBI Taxonomy" id="671266"/>
    <lineage>
        <taxon>Bacteria</taxon>
        <taxon>Bacillati</taxon>
        <taxon>Actinomycetota</taxon>
        <taxon>Coriobacteriia</taxon>
        <taxon>Eggerthellales</taxon>
        <taxon>Eggerthellaceae</taxon>
        <taxon>Adlercreutzia</taxon>
    </lineage>
</organism>
<name>A0A4S4G1Z4_9ACTN</name>
<dbReference type="PANTHER" id="PTHR46889">
    <property type="entry name" value="TRANSPOSASE INSF FOR INSERTION SEQUENCE IS3B-RELATED"/>
    <property type="match status" value="1"/>
</dbReference>
<feature type="domain" description="Integrase catalytic" evidence="1">
    <location>
        <begin position="36"/>
        <end position="200"/>
    </location>
</feature>
<evidence type="ECO:0000259" key="1">
    <source>
        <dbReference type="PROSITE" id="PS50994"/>
    </source>
</evidence>
<reference evidence="2 3" key="1">
    <citation type="submission" date="2019-04" db="EMBL/GenBank/DDBJ databases">
        <title>Microbes associate with the intestines of laboratory mice.</title>
        <authorList>
            <person name="Navarre W."/>
            <person name="Wong E."/>
            <person name="Huang K.C."/>
            <person name="Tropini C."/>
            <person name="Ng K."/>
            <person name="Yu B."/>
        </authorList>
    </citation>
    <scope>NUCLEOTIDE SEQUENCE [LARGE SCALE GENOMIC DNA]</scope>
    <source>
        <strain evidence="2 3">NM80_B27</strain>
    </source>
</reference>
<dbReference type="NCBIfam" id="NF033516">
    <property type="entry name" value="transpos_IS3"/>
    <property type="match status" value="1"/>
</dbReference>
<dbReference type="EMBL" id="SSTJ01000007">
    <property type="protein sequence ID" value="THG37213.1"/>
    <property type="molecule type" value="Genomic_DNA"/>
</dbReference>
<dbReference type="PANTHER" id="PTHR46889:SF4">
    <property type="entry name" value="TRANSPOSASE INSO FOR INSERTION SEQUENCE ELEMENT IS911B-RELATED"/>
    <property type="match status" value="1"/>
</dbReference>
<sequence length="203" mass="22809">MKEAGLVAKRPMKRKYSSHKGEIGDAPANIVNRDFHAEEPNTLWLTDITEFSIPAGKVYLSPVVDCFDSLCVAWTQSTSPDAELVNTMLDAAASGLAEGERPVSHSDRGCHYRRPGWIERCERYGITRSMSKKGCSPDNSAMEGFFGRLKVEFFYGRDWKGWGVDQFMDALDGYIHWYNEKRIKMSLGGLSPKQYREALGLAA</sequence>
<dbReference type="Pfam" id="PF13333">
    <property type="entry name" value="rve_2"/>
    <property type="match status" value="1"/>
</dbReference>
<dbReference type="InterPro" id="IPR036397">
    <property type="entry name" value="RNaseH_sf"/>
</dbReference>
<dbReference type="PROSITE" id="PS50994">
    <property type="entry name" value="INTEGRASE"/>
    <property type="match status" value="1"/>
</dbReference>
<dbReference type="SUPFAM" id="SSF53098">
    <property type="entry name" value="Ribonuclease H-like"/>
    <property type="match status" value="1"/>
</dbReference>
<dbReference type="InterPro" id="IPR001584">
    <property type="entry name" value="Integrase_cat-core"/>
</dbReference>
<proteinExistence type="predicted"/>
<dbReference type="InterPro" id="IPR012337">
    <property type="entry name" value="RNaseH-like_sf"/>
</dbReference>
<evidence type="ECO:0000313" key="3">
    <source>
        <dbReference type="Proteomes" id="UP000308978"/>
    </source>
</evidence>